<feature type="domain" description="Glycoside hydrolase family 2 immunoglobulin-like beta-sandwich" evidence="5">
    <location>
        <begin position="208"/>
        <end position="308"/>
    </location>
</feature>
<feature type="signal peptide" evidence="4">
    <location>
        <begin position="1"/>
        <end position="20"/>
    </location>
</feature>
<evidence type="ECO:0000259" key="6">
    <source>
        <dbReference type="Pfam" id="PF02836"/>
    </source>
</evidence>
<dbReference type="PANTHER" id="PTHR42732:SF1">
    <property type="entry name" value="BETA-MANNOSIDASE"/>
    <property type="match status" value="1"/>
</dbReference>
<proteinExistence type="inferred from homology"/>
<dbReference type="Gene3D" id="2.60.40.10">
    <property type="entry name" value="Immunoglobulins"/>
    <property type="match status" value="3"/>
</dbReference>
<dbReference type="Pfam" id="PF00703">
    <property type="entry name" value="Glyco_hydro_2"/>
    <property type="match status" value="1"/>
</dbReference>
<dbReference type="InterPro" id="IPR006103">
    <property type="entry name" value="Glyco_hydro_2_cat"/>
</dbReference>
<dbReference type="SUPFAM" id="SSF51445">
    <property type="entry name" value="(Trans)glycosidases"/>
    <property type="match status" value="1"/>
</dbReference>
<comment type="caution">
    <text evidence="10">The sequence shown here is derived from an EMBL/GenBank/DDBJ whole genome shotgun (WGS) entry which is preliminary data.</text>
</comment>
<dbReference type="SUPFAM" id="SSF49303">
    <property type="entry name" value="beta-Galactosidase/glucuronidase domain"/>
    <property type="match status" value="1"/>
</dbReference>
<dbReference type="InterPro" id="IPR054593">
    <property type="entry name" value="Beta-mannosidase-like_N2"/>
</dbReference>
<protein>
    <submittedName>
        <fullName evidence="10">Glycoside hydrolase family 2 protein</fullName>
    </submittedName>
</protein>
<dbReference type="InterPro" id="IPR008979">
    <property type="entry name" value="Galactose-bd-like_sf"/>
</dbReference>
<dbReference type="InterPro" id="IPR006102">
    <property type="entry name" value="Ig-like_GH2"/>
</dbReference>
<feature type="chain" id="PRO_5018770327" evidence="4">
    <location>
        <begin position="21"/>
        <end position="1044"/>
    </location>
</feature>
<feature type="domain" description="Beta-mannosidase-like galactose-binding" evidence="9">
    <location>
        <begin position="71"/>
        <end position="162"/>
    </location>
</feature>
<reference evidence="10 11" key="1">
    <citation type="submission" date="2018-08" db="EMBL/GenBank/DDBJ databases">
        <title>A genome reference for cultivated species of the human gut microbiota.</title>
        <authorList>
            <person name="Zou Y."/>
            <person name="Xue W."/>
            <person name="Luo G."/>
        </authorList>
    </citation>
    <scope>NUCLEOTIDE SEQUENCE [LARGE SCALE GENOMIC DNA]</scope>
    <source>
        <strain evidence="10 11">AM16-54</strain>
    </source>
</reference>
<dbReference type="Pfam" id="PF02836">
    <property type="entry name" value="Glyco_hydro_2_C"/>
    <property type="match status" value="1"/>
</dbReference>
<dbReference type="Pfam" id="PF18565">
    <property type="entry name" value="Glyco_hydro2_C5"/>
    <property type="match status" value="1"/>
</dbReference>
<comment type="similarity">
    <text evidence="1">Belongs to the glycosyl hydrolase 2 family.</text>
</comment>
<sequence>MRKRLFLLLLAFISLCQMYAVERTKLNLNGGWLLKVGDFQGAELANYKDAGWKQITLPRAFNEKEAFKVSIEHLSDTIMWYRKHFHIQEVGDRKYFIEFEGVRFGADIWLNGKKVGYTENGVMASGFDLTPYIIKGENVIAVRVDNSWNYRERTSGQRFQWNDKNFNANYGGIPKNVFLHITDKLYQTLPLYNNLKTTGIYIYGSNYDIAGKKVTVNAESQVRNEDSKSRSFRFFAKILDADGKEVGHFDGERYTLKPGETKTVKVSGLLNNAHFWSWGYGYLYTVKTLLKADDGSKIDDVVTKTGFRKTQFCEGKFYLNDRAIMMHGYAQRTSNEWPGVGMSIPAWLSDYSNKLMVESGGNLVRWMHVCPWKQDIESCDRVGLIQAMPAGDAERDVEGRRWEQRLELMKEAIIYNRNNPSIIFYESGNKGVSRKHMLQMKAIRDEFDPHGGRASGSREMLNINEAEYGGEMLYINKSKKHPMWSMEYHRDEGLRKYWDEQSYPYHKEGDGPLYRGKPAFEYNHNMDTFAASMVERWFEYWQERPGTGKRVSDGGTKIIFSDTNTHHRGEANYRSSGVTDAMRIPKDAFFAHQVMWNGWVSPEKDATYIVGHWNYKPGTIKQTEYVVSTGDEVELFINGKSLGMGERSNQWLFTWKNVPFEAGKIEAVAYTYDKSDKKSKDAKTKKETSRYAIETAGKPHHIKLTSIQNPEGFKADGADMALIQVEVVDKQGRRCPLDNRTIHFNYQGEMEWIGGLATPNEETQKALAAKNQSLVVDKNETAEQKAARKAADILDSTDSDNTFDNYIGKIDLPVECGVNRVLIRSTVNPGNITICAGADGIKGVASIDLKTEKVDIEHYLPQFSLKGDLSRGETPSTPSYTDIKETIDITGAVAGVNQEDAQKTFDDDETTEWKSDGKPENAWITYLFTKKKKVDEITVKLTGWRDKMYPLAIFAGKKKVWEGYTYACLGYVHIKIDKPVKAKDITIRMIGDAKSKTQLSDTKELAGGKASTLDFIGIKKGKPVLRIVEIDFLGCPVLCSNINS</sequence>
<dbReference type="RefSeq" id="WP_147380725.1">
    <property type="nucleotide sequence ID" value="NZ_QRKB01000051.1"/>
</dbReference>
<feature type="domain" description="DUF4982" evidence="7">
    <location>
        <begin position="625"/>
        <end position="673"/>
    </location>
</feature>
<dbReference type="InterPro" id="IPR040605">
    <property type="entry name" value="Glyco_hydro2_dom5"/>
</dbReference>
<evidence type="ECO:0000256" key="3">
    <source>
        <dbReference type="ARBA" id="ARBA00023295"/>
    </source>
</evidence>
<evidence type="ECO:0000259" key="9">
    <source>
        <dbReference type="Pfam" id="PF22666"/>
    </source>
</evidence>
<gene>
    <name evidence="10" type="ORF">DW192_14200</name>
</gene>
<keyword evidence="4" id="KW-0732">Signal</keyword>
<dbReference type="Pfam" id="PF22666">
    <property type="entry name" value="Glyco_hydro_2_N2"/>
    <property type="match status" value="1"/>
</dbReference>
<dbReference type="AlphaFoldDB" id="A0A3R6GPV0"/>
<dbReference type="InterPro" id="IPR036156">
    <property type="entry name" value="Beta-gal/glucu_dom_sf"/>
</dbReference>
<dbReference type="PANTHER" id="PTHR42732">
    <property type="entry name" value="BETA-GALACTOSIDASE"/>
    <property type="match status" value="1"/>
</dbReference>
<keyword evidence="2 10" id="KW-0378">Hydrolase</keyword>
<evidence type="ECO:0000259" key="8">
    <source>
        <dbReference type="Pfam" id="PF18565"/>
    </source>
</evidence>
<dbReference type="SUPFAM" id="SSF49785">
    <property type="entry name" value="Galactose-binding domain-like"/>
    <property type="match status" value="2"/>
</dbReference>
<feature type="non-terminal residue" evidence="10">
    <location>
        <position position="1044"/>
    </location>
</feature>
<evidence type="ECO:0000313" key="11">
    <source>
        <dbReference type="Proteomes" id="UP000284548"/>
    </source>
</evidence>
<evidence type="ECO:0000259" key="7">
    <source>
        <dbReference type="Pfam" id="PF16355"/>
    </source>
</evidence>
<dbReference type="Proteomes" id="UP000284548">
    <property type="component" value="Unassembled WGS sequence"/>
</dbReference>
<evidence type="ECO:0000256" key="2">
    <source>
        <dbReference type="ARBA" id="ARBA00022801"/>
    </source>
</evidence>
<evidence type="ECO:0000256" key="4">
    <source>
        <dbReference type="SAM" id="SignalP"/>
    </source>
</evidence>
<dbReference type="InterPro" id="IPR013783">
    <property type="entry name" value="Ig-like_fold"/>
</dbReference>
<dbReference type="EMBL" id="QRKB01000051">
    <property type="protein sequence ID" value="RHH76884.1"/>
    <property type="molecule type" value="Genomic_DNA"/>
</dbReference>
<dbReference type="GO" id="GO:0004553">
    <property type="term" value="F:hydrolase activity, hydrolyzing O-glycosyl compounds"/>
    <property type="evidence" value="ECO:0007669"/>
    <property type="project" value="InterPro"/>
</dbReference>
<feature type="domain" description="Glycoside hydrolase family 2" evidence="8">
    <location>
        <begin position="711"/>
        <end position="760"/>
    </location>
</feature>
<name>A0A3R6GPV0_9BACT</name>
<dbReference type="GO" id="GO:0005975">
    <property type="term" value="P:carbohydrate metabolic process"/>
    <property type="evidence" value="ECO:0007669"/>
    <property type="project" value="InterPro"/>
</dbReference>
<dbReference type="Pfam" id="PF16355">
    <property type="entry name" value="DUF4982"/>
    <property type="match status" value="1"/>
</dbReference>
<dbReference type="Gene3D" id="3.20.20.80">
    <property type="entry name" value="Glycosidases"/>
    <property type="match status" value="1"/>
</dbReference>
<dbReference type="InterPro" id="IPR017853">
    <property type="entry name" value="GH"/>
</dbReference>
<feature type="domain" description="Glycoside hydrolase family 2 catalytic" evidence="6">
    <location>
        <begin position="314"/>
        <end position="449"/>
    </location>
</feature>
<dbReference type="InterPro" id="IPR051913">
    <property type="entry name" value="GH2_Domain-Containing"/>
</dbReference>
<evidence type="ECO:0000259" key="5">
    <source>
        <dbReference type="Pfam" id="PF00703"/>
    </source>
</evidence>
<dbReference type="Gene3D" id="2.60.120.260">
    <property type="entry name" value="Galactose-binding domain-like"/>
    <property type="match status" value="1"/>
</dbReference>
<evidence type="ECO:0000256" key="1">
    <source>
        <dbReference type="ARBA" id="ARBA00007401"/>
    </source>
</evidence>
<accession>A0A3R6GPV0</accession>
<evidence type="ECO:0000313" key="10">
    <source>
        <dbReference type="EMBL" id="RHH76884.1"/>
    </source>
</evidence>
<organism evidence="10 11">
    <name type="scientific">Segatella copri</name>
    <dbReference type="NCBI Taxonomy" id="165179"/>
    <lineage>
        <taxon>Bacteria</taxon>
        <taxon>Pseudomonadati</taxon>
        <taxon>Bacteroidota</taxon>
        <taxon>Bacteroidia</taxon>
        <taxon>Bacteroidales</taxon>
        <taxon>Prevotellaceae</taxon>
        <taxon>Segatella</taxon>
    </lineage>
</organism>
<dbReference type="InterPro" id="IPR032311">
    <property type="entry name" value="DUF4982"/>
</dbReference>
<keyword evidence="3" id="KW-0326">Glycosidase</keyword>